<feature type="domain" description="Myb-like" evidence="14">
    <location>
        <begin position="3"/>
        <end position="54"/>
    </location>
</feature>
<dbReference type="FunFam" id="1.10.10.60:FF:000091">
    <property type="entry name" value="CDC5 cell division cycle 5-like"/>
    <property type="match status" value="1"/>
</dbReference>
<feature type="region of interest" description="Disordered" evidence="13">
    <location>
        <begin position="107"/>
        <end position="144"/>
    </location>
</feature>
<feature type="region of interest" description="Disordered" evidence="13">
    <location>
        <begin position="791"/>
        <end position="937"/>
    </location>
</feature>
<evidence type="ECO:0000256" key="10">
    <source>
        <dbReference type="ARBA" id="ARBA00023204"/>
    </source>
</evidence>
<feature type="compositionally biased region" description="Basic and acidic residues" evidence="13">
    <location>
        <begin position="117"/>
        <end position="126"/>
    </location>
</feature>
<evidence type="ECO:0000256" key="8">
    <source>
        <dbReference type="ARBA" id="ARBA00023125"/>
    </source>
</evidence>
<feature type="domain" description="HTH myb-type" evidence="15">
    <location>
        <begin position="59"/>
        <end position="108"/>
    </location>
</feature>
<dbReference type="PROSITE" id="PS50090">
    <property type="entry name" value="MYB_LIKE"/>
    <property type="match status" value="2"/>
</dbReference>
<dbReference type="InterPro" id="IPR001005">
    <property type="entry name" value="SANT/Myb"/>
</dbReference>
<dbReference type="SMART" id="SM00717">
    <property type="entry name" value="SANT"/>
    <property type="match status" value="2"/>
</dbReference>
<dbReference type="Pfam" id="PF13921">
    <property type="entry name" value="Myb_DNA-bind_6"/>
    <property type="match status" value="1"/>
</dbReference>
<keyword evidence="11" id="KW-0539">Nucleus</keyword>
<keyword evidence="9" id="KW-0508">mRNA splicing</keyword>
<proteinExistence type="inferred from homology"/>
<dbReference type="InterPro" id="IPR047242">
    <property type="entry name" value="CDC5L/Cef1"/>
</dbReference>
<evidence type="ECO:0000256" key="13">
    <source>
        <dbReference type="SAM" id="MobiDB-lite"/>
    </source>
</evidence>
<keyword evidence="4" id="KW-0747">Spliceosome</keyword>
<keyword evidence="12" id="KW-0131">Cell cycle</keyword>
<evidence type="ECO:0000256" key="4">
    <source>
        <dbReference type="ARBA" id="ARBA00022728"/>
    </source>
</evidence>
<comment type="similarity">
    <text evidence="2">Belongs to the CEF1 family.</text>
</comment>
<dbReference type="OrthoDB" id="1410009at2759"/>
<dbReference type="Proteomes" id="UP000711488">
    <property type="component" value="Unassembled WGS sequence"/>
</dbReference>
<reference evidence="16" key="3">
    <citation type="submission" date="2019-06" db="EMBL/GenBank/DDBJ databases">
        <authorList>
            <person name="Poynton C."/>
            <person name="Hasenbein S."/>
            <person name="Benoit J.B."/>
            <person name="Sepulveda M.S."/>
            <person name="Poelchau M.F."/>
            <person name="Murali S.C."/>
            <person name="Chen S."/>
            <person name="Glastad K.M."/>
            <person name="Werren J.H."/>
            <person name="Vineis J.H."/>
            <person name="Bowen J.L."/>
            <person name="Friedrich M."/>
            <person name="Jones J."/>
            <person name="Robertson H.M."/>
            <person name="Feyereisen R."/>
            <person name="Mechler-Hickson A."/>
            <person name="Mathers N."/>
            <person name="Lee C.E."/>
            <person name="Colbourne J.K."/>
            <person name="Biales A."/>
            <person name="Johnston J.S."/>
            <person name="Wellborn G.A."/>
            <person name="Rosendale A.J."/>
            <person name="Cridge A.G."/>
            <person name="Munoz-Torres M.C."/>
            <person name="Bain P.A."/>
            <person name="Manny A.R."/>
            <person name="Major K.M."/>
            <person name="Lambert F.N."/>
            <person name="Vulpe C.D."/>
            <person name="Tuck P."/>
            <person name="Blalock B.J."/>
            <person name="Lin Y.-Y."/>
            <person name="Smith M.E."/>
            <person name="Ochoa-Acuna H."/>
            <person name="Chen M.-J.M."/>
            <person name="Childers C.P."/>
            <person name="Qu J."/>
            <person name="Dugan S."/>
            <person name="Lee S.L."/>
            <person name="Chao H."/>
            <person name="Dinh H."/>
            <person name="Han Y."/>
            <person name="Doddapaneni H."/>
            <person name="Worley K.C."/>
            <person name="Muzny D.M."/>
            <person name="Gibbs R.A."/>
            <person name="Richards S."/>
        </authorList>
    </citation>
    <scope>NUCLEOTIDE SEQUENCE</scope>
    <source>
        <strain evidence="16">HAZT.00-mixed</strain>
        <tissue evidence="16">Whole organism</tissue>
    </source>
</reference>
<dbReference type="CDD" id="cd11659">
    <property type="entry name" value="SANT_CDC5_II"/>
    <property type="match status" value="1"/>
</dbReference>
<feature type="compositionally biased region" description="Polar residues" evidence="13">
    <location>
        <begin position="812"/>
        <end position="821"/>
    </location>
</feature>
<keyword evidence="8" id="KW-0238">DNA-binding</keyword>
<keyword evidence="6" id="KW-0227">DNA damage</keyword>
<reference evidence="18" key="4">
    <citation type="submission" date="2025-04" db="UniProtKB">
        <authorList>
            <consortium name="RefSeq"/>
        </authorList>
    </citation>
    <scope>IDENTIFICATION</scope>
    <source>
        <tissue evidence="18">Whole organism</tissue>
    </source>
</reference>
<dbReference type="GO" id="GO:0000398">
    <property type="term" value="P:mRNA splicing, via spliceosome"/>
    <property type="evidence" value="ECO:0007669"/>
    <property type="project" value="InterPro"/>
</dbReference>
<evidence type="ECO:0000256" key="9">
    <source>
        <dbReference type="ARBA" id="ARBA00023187"/>
    </source>
</evidence>
<evidence type="ECO:0000256" key="3">
    <source>
        <dbReference type="ARBA" id="ARBA00022664"/>
    </source>
</evidence>
<dbReference type="Proteomes" id="UP000694843">
    <property type="component" value="Unplaced"/>
</dbReference>
<organism evidence="16">
    <name type="scientific">Hyalella azteca</name>
    <name type="common">Amphipod</name>
    <dbReference type="NCBI Taxonomy" id="294128"/>
    <lineage>
        <taxon>Eukaryota</taxon>
        <taxon>Metazoa</taxon>
        <taxon>Ecdysozoa</taxon>
        <taxon>Arthropoda</taxon>
        <taxon>Crustacea</taxon>
        <taxon>Multicrustacea</taxon>
        <taxon>Malacostraca</taxon>
        <taxon>Eumalacostraca</taxon>
        <taxon>Peracarida</taxon>
        <taxon>Amphipoda</taxon>
        <taxon>Senticaudata</taxon>
        <taxon>Talitrida</taxon>
        <taxon>Talitroidea</taxon>
        <taxon>Hyalellidae</taxon>
        <taxon>Hyalella</taxon>
    </lineage>
</organism>
<dbReference type="AlphaFoldDB" id="A0A6A0H6L7"/>
<evidence type="ECO:0000256" key="1">
    <source>
        <dbReference type="ARBA" id="ARBA00004123"/>
    </source>
</evidence>
<dbReference type="InterPro" id="IPR021786">
    <property type="entry name" value="Cdc5p/Cef1_C"/>
</dbReference>
<dbReference type="OMA" id="KMGMAGE"/>
<dbReference type="FunFam" id="1.10.10.60:FF:000021">
    <property type="entry name" value="CDC5 cell division cycle 5-like"/>
    <property type="match status" value="1"/>
</dbReference>
<sequence length="937" mass="104071">MPRVMIKGGAWRNTEDEILKAAVMKYGKNQWSRIASLLHRKSSKQCKARWFEWLDPSIKKTEWSRAEDEKLLHMAKLMPTQWRSIAPIVGRTAAQCLERYEYLLDQAQKGDDDDGTDDPRKLKPGEIDPNPETKPARPDPKDMDEDELEMLSEARARLANTQGKKAKRKAREKQLEEARRLAALQKRRELRAAGIEQAPRRKKRKGVDYNEEIPFEKRPAIGFHDSGQDVYVAKEPDFKRLRQQHLDGELRSEKEERARQKDKLKLKKLQEEGGAGPFADDSFTIKSKRSKLVLSDPQMSESELQQVIKLGKASQAARELAEEGGDGASEALLGEYTPLTPATAITARTPAAVDNVMAGAQDLMALTHVDTPLKGGLNTPLHQPHMGQLGPAAPQTPNALLSTPFRTPQVMDGNATPGTPASIRSISSSLAGGTPGATPLRDQLAINVERALMPADSTRALKHYQRAVRSSLQESLSALPTPANDFEIVVPDQDPDLMDDDASSQHQVEDQADVDAKREAEAEARRVAELSRRSQAVQRDMPRPHTINKSVLRPPDVHYTDLQKAEELIKREMVVMLHYDALHSPTSAAAGKKSSQDAAHAEYLHTHPYRTYSEEDIVQAKKLLSKEMQVVKQGMNHGDLTQEAYSQVWEECLAQVLFLPSQSKYTRASLASKKDRIESLEKRLDQNRAHMAQQAKRAAKLEKKLKILLGGYMARAATLTASLGEAQHQLENARLELSTFKFLQELEAVAVPRRLSTLQEDVERQKERERELQRRYQSLTNALEDLKLAYEDKEEEVETPVEIQEEIIAEDVTSNDTSATDQRLEADKNEENSQNSIASSVSLNGDESDDETSTSPPPGHNGVARSAKRKRGDDGEKSDGYSSDSSRSSSESSDSELAGDAVTPPLSPSVPVINGDTNGVVTATADEPPAADDPMEE</sequence>
<protein>
    <submittedName>
        <fullName evidence="18">Cell division cycle 5-like protein</fullName>
    </submittedName>
</protein>
<dbReference type="PANTHER" id="PTHR45885">
    <property type="entry name" value="CELL DIVISION CYCLE 5-LIKE PROTEIN"/>
    <property type="match status" value="1"/>
</dbReference>
<evidence type="ECO:0000313" key="16">
    <source>
        <dbReference type="EMBL" id="KAA0200186.1"/>
    </source>
</evidence>
<dbReference type="EMBL" id="JQDR03006477">
    <property type="protein sequence ID" value="KAA0200186.1"/>
    <property type="molecule type" value="Genomic_DNA"/>
</dbReference>
<feature type="compositionally biased region" description="Basic and acidic residues" evidence="13">
    <location>
        <begin position="822"/>
        <end position="831"/>
    </location>
</feature>
<dbReference type="GO" id="GO:0005681">
    <property type="term" value="C:spliceosomal complex"/>
    <property type="evidence" value="ECO:0007669"/>
    <property type="project" value="UniProtKB-KW"/>
</dbReference>
<evidence type="ECO:0000313" key="18">
    <source>
        <dbReference type="RefSeq" id="XP_018008335.1"/>
    </source>
</evidence>
<evidence type="ECO:0000256" key="12">
    <source>
        <dbReference type="ARBA" id="ARBA00023306"/>
    </source>
</evidence>
<evidence type="ECO:0000256" key="2">
    <source>
        <dbReference type="ARBA" id="ARBA00010506"/>
    </source>
</evidence>
<dbReference type="GeneID" id="108666041"/>
<dbReference type="GO" id="GO:0000981">
    <property type="term" value="F:DNA-binding transcription factor activity, RNA polymerase II-specific"/>
    <property type="evidence" value="ECO:0007669"/>
    <property type="project" value="TreeGrafter"/>
</dbReference>
<reference evidence="16" key="2">
    <citation type="journal article" date="2018" name="Environ. Sci. Technol.">
        <title>The Toxicogenome of Hyalella azteca: A Model for Sediment Ecotoxicology and Evolutionary Toxicology.</title>
        <authorList>
            <person name="Poynton H.C."/>
            <person name="Hasenbein S."/>
            <person name="Benoit J.B."/>
            <person name="Sepulveda M.S."/>
            <person name="Poelchau M.F."/>
            <person name="Hughes D.S.T."/>
            <person name="Murali S.C."/>
            <person name="Chen S."/>
            <person name="Glastad K.M."/>
            <person name="Goodisman M.A.D."/>
            <person name="Werren J.H."/>
            <person name="Vineis J.H."/>
            <person name="Bowen J.L."/>
            <person name="Friedrich M."/>
            <person name="Jones J."/>
            <person name="Robertson H.M."/>
            <person name="Feyereisen R."/>
            <person name="Mechler-Hickson A."/>
            <person name="Mathers N."/>
            <person name="Lee C.E."/>
            <person name="Colbourne J.K."/>
            <person name="Biales A."/>
            <person name="Johnston J.S."/>
            <person name="Wellborn G.A."/>
            <person name="Rosendale A.J."/>
            <person name="Cridge A.G."/>
            <person name="Munoz-Torres M.C."/>
            <person name="Bain P.A."/>
            <person name="Manny A.R."/>
            <person name="Major K.M."/>
            <person name="Lambert F.N."/>
            <person name="Vulpe C.D."/>
            <person name="Tuck P."/>
            <person name="Blalock B.J."/>
            <person name="Lin Y.Y."/>
            <person name="Smith M.E."/>
            <person name="Ochoa-Acuna H."/>
            <person name="Chen M.M."/>
            <person name="Childers C.P."/>
            <person name="Qu J."/>
            <person name="Dugan S."/>
            <person name="Lee S.L."/>
            <person name="Chao H."/>
            <person name="Dinh H."/>
            <person name="Han Y."/>
            <person name="Doddapaneni H."/>
            <person name="Worley K.C."/>
            <person name="Muzny D.M."/>
            <person name="Gibbs R.A."/>
            <person name="Richards S."/>
        </authorList>
    </citation>
    <scope>NUCLEOTIDE SEQUENCE</scope>
    <source>
        <strain evidence="16">HAZT.00-mixed</strain>
        <tissue evidence="16">Whole organism</tissue>
    </source>
</reference>
<dbReference type="GO" id="GO:0000977">
    <property type="term" value="F:RNA polymerase II transcription regulatory region sequence-specific DNA binding"/>
    <property type="evidence" value="ECO:0007669"/>
    <property type="project" value="TreeGrafter"/>
</dbReference>
<dbReference type="InterPro" id="IPR009057">
    <property type="entry name" value="Homeodomain-like_sf"/>
</dbReference>
<dbReference type="Gene3D" id="1.10.10.60">
    <property type="entry name" value="Homeodomain-like"/>
    <property type="match status" value="2"/>
</dbReference>
<dbReference type="Pfam" id="PF11831">
    <property type="entry name" value="Myb_Cef"/>
    <property type="match status" value="1"/>
</dbReference>
<evidence type="ECO:0000256" key="5">
    <source>
        <dbReference type="ARBA" id="ARBA00022737"/>
    </source>
</evidence>
<evidence type="ECO:0000256" key="7">
    <source>
        <dbReference type="ARBA" id="ARBA00023054"/>
    </source>
</evidence>
<dbReference type="GO" id="GO:0000974">
    <property type="term" value="C:Prp19 complex"/>
    <property type="evidence" value="ECO:0007669"/>
    <property type="project" value="InterPro"/>
</dbReference>
<dbReference type="PANTHER" id="PTHR45885:SF1">
    <property type="entry name" value="CELL DIVISION CYCLE 5-LIKE PROTEIN"/>
    <property type="match status" value="1"/>
</dbReference>
<gene>
    <name evidence="18" type="primary">LOC108666041</name>
    <name evidence="16" type="ORF">HAZT_HAZT006127</name>
</gene>
<comment type="subcellular location">
    <subcellularLocation>
        <location evidence="1">Nucleus</location>
    </subcellularLocation>
</comment>
<keyword evidence="10" id="KW-0234">DNA repair</keyword>
<evidence type="ECO:0000256" key="6">
    <source>
        <dbReference type="ARBA" id="ARBA00022763"/>
    </source>
</evidence>
<evidence type="ECO:0000259" key="14">
    <source>
        <dbReference type="PROSITE" id="PS50090"/>
    </source>
</evidence>
<dbReference type="InterPro" id="IPR017930">
    <property type="entry name" value="Myb_dom"/>
</dbReference>
<dbReference type="SUPFAM" id="SSF46689">
    <property type="entry name" value="Homeodomain-like"/>
    <property type="match status" value="1"/>
</dbReference>
<feature type="domain" description="HTH myb-type" evidence="15">
    <location>
        <begin position="1"/>
        <end position="58"/>
    </location>
</feature>
<feature type="region of interest" description="Disordered" evidence="13">
    <location>
        <begin position="190"/>
        <end position="211"/>
    </location>
</feature>
<dbReference type="GO" id="GO:0006281">
    <property type="term" value="P:DNA repair"/>
    <property type="evidence" value="ECO:0007669"/>
    <property type="project" value="UniProtKB-KW"/>
</dbReference>
<accession>A0A6A0H6L7</accession>
<evidence type="ECO:0000259" key="15">
    <source>
        <dbReference type="PROSITE" id="PS51294"/>
    </source>
</evidence>
<feature type="region of interest" description="Disordered" evidence="13">
    <location>
        <begin position="243"/>
        <end position="282"/>
    </location>
</feature>
<feature type="compositionally biased region" description="Polar residues" evidence="13">
    <location>
        <begin position="832"/>
        <end position="845"/>
    </location>
</feature>
<feature type="compositionally biased region" description="Basic and acidic residues" evidence="13">
    <location>
        <begin position="243"/>
        <end position="271"/>
    </location>
</feature>
<feature type="compositionally biased region" description="Basic and acidic residues" evidence="13">
    <location>
        <begin position="514"/>
        <end position="532"/>
    </location>
</feature>
<name>A0A6A0H6L7_HYAAZ</name>
<keyword evidence="5" id="KW-0677">Repeat</keyword>
<feature type="compositionally biased region" description="Low complexity" evidence="13">
    <location>
        <begin position="880"/>
        <end position="896"/>
    </location>
</feature>
<dbReference type="CDD" id="cd00167">
    <property type="entry name" value="SANT"/>
    <property type="match status" value="1"/>
</dbReference>
<keyword evidence="7" id="KW-0175">Coiled coil</keyword>
<dbReference type="InterPro" id="IPR047240">
    <property type="entry name" value="SANT_CDC5L_II"/>
</dbReference>
<reference evidence="16" key="1">
    <citation type="submission" date="2014-08" db="EMBL/GenBank/DDBJ databases">
        <authorList>
            <person name="Murali S."/>
            <person name="Richards S."/>
            <person name="Bandaranaike D."/>
            <person name="Bellair M."/>
            <person name="Blankenburg K."/>
            <person name="Chao H."/>
            <person name="Dinh H."/>
            <person name="Doddapaneni H."/>
            <person name="Dugan-Rocha S."/>
            <person name="Elkadiri S."/>
            <person name="Gnanaolivu R."/>
            <person name="Hughes D."/>
            <person name="Lee S."/>
            <person name="Li M."/>
            <person name="Ming W."/>
            <person name="Munidasa M."/>
            <person name="Muniz J."/>
            <person name="Nguyen L."/>
            <person name="Osuji N."/>
            <person name="Pu L.-L."/>
            <person name="Puazo M."/>
            <person name="Skinner E."/>
            <person name="Qu C."/>
            <person name="Quiroz J."/>
            <person name="Raj R."/>
            <person name="Weissenberger G."/>
            <person name="Xin Y."/>
            <person name="Zou X."/>
            <person name="Han Y."/>
            <person name="Worley K."/>
            <person name="Muzny D."/>
            <person name="Gibbs R."/>
        </authorList>
    </citation>
    <scope>NUCLEOTIDE SEQUENCE</scope>
    <source>
        <strain evidence="16">HAZT.00-mixed</strain>
        <tissue evidence="16">Whole organism</tissue>
    </source>
</reference>
<keyword evidence="17" id="KW-1185">Reference proteome</keyword>
<dbReference type="PROSITE" id="PS51294">
    <property type="entry name" value="HTH_MYB"/>
    <property type="match status" value="2"/>
</dbReference>
<feature type="domain" description="Myb-like" evidence="14">
    <location>
        <begin position="55"/>
        <end position="104"/>
    </location>
</feature>
<keyword evidence="3" id="KW-0507">mRNA processing</keyword>
<dbReference type="RefSeq" id="XP_018008335.1">
    <property type="nucleotide sequence ID" value="XM_018152846.2"/>
</dbReference>
<dbReference type="KEGG" id="hazt:108666041"/>
<evidence type="ECO:0000256" key="11">
    <source>
        <dbReference type="ARBA" id="ARBA00023242"/>
    </source>
</evidence>
<feature type="region of interest" description="Disordered" evidence="13">
    <location>
        <begin position="494"/>
        <end position="552"/>
    </location>
</feature>
<dbReference type="CTD" id="38062"/>
<feature type="compositionally biased region" description="Acidic residues" evidence="13">
    <location>
        <begin position="792"/>
        <end position="809"/>
    </location>
</feature>
<evidence type="ECO:0000313" key="17">
    <source>
        <dbReference type="Proteomes" id="UP000694843"/>
    </source>
</evidence>